<evidence type="ECO:0000256" key="1">
    <source>
        <dbReference type="ARBA" id="ARBA00022737"/>
    </source>
</evidence>
<dbReference type="InterPro" id="IPR056823">
    <property type="entry name" value="TEN-like_YD-shell"/>
</dbReference>
<name>A0A5B9E7E8_9BACT</name>
<dbReference type="OrthoDB" id="121996at2"/>
<evidence type="ECO:0000259" key="2">
    <source>
        <dbReference type="Pfam" id="PF25023"/>
    </source>
</evidence>
<dbReference type="Pfam" id="PF25023">
    <property type="entry name" value="TEN_YD-shell"/>
    <property type="match status" value="1"/>
</dbReference>
<proteinExistence type="predicted"/>
<protein>
    <submittedName>
        <fullName evidence="3">RHS repeat-associated core domain-containing protein</fullName>
    </submittedName>
</protein>
<feature type="domain" description="Teneurin-like YD-shell" evidence="2">
    <location>
        <begin position="42"/>
        <end position="123"/>
    </location>
</feature>
<dbReference type="InterPro" id="IPR050708">
    <property type="entry name" value="T6SS_VgrG/RHS"/>
</dbReference>
<dbReference type="PANTHER" id="PTHR32305:SF15">
    <property type="entry name" value="PROTEIN RHSA-RELATED"/>
    <property type="match status" value="1"/>
</dbReference>
<sequence>MGSTNLLYDRSNAVQEISGGSPTANLLTGYIDEYFVRTDMSGTFNFLTDALGSTVALTDASGTIQTQYAYDPFGITTQSGNPSTNILAFTGRELDAAGLYYFRARYYNPAVGRFLSEDPAGFSGGINKYAYVGADPIDFNDPSGRLPFGAVVGAINGGVFGGLGAMTGDDWDWQDVVGGAVLGAAAGFGLGLLDPTEGAVSSVPISAGADLAGQAFHKWRHGQNMSPRCYNWGEVAGAGVGAGLGGGLGVGLEALGAEAGLTGNALTFAESLLAGNASLISTATGGGVGNAMKGRSCGCQ</sequence>
<dbReference type="NCBIfam" id="TIGR03696">
    <property type="entry name" value="Rhs_assc_core"/>
    <property type="match status" value="1"/>
</dbReference>
<keyword evidence="1" id="KW-0677">Repeat</keyword>
<dbReference type="Gene3D" id="2.180.10.10">
    <property type="entry name" value="RHS repeat-associated core"/>
    <property type="match status" value="1"/>
</dbReference>
<dbReference type="PANTHER" id="PTHR32305">
    <property type="match status" value="1"/>
</dbReference>
<dbReference type="Proteomes" id="UP000321820">
    <property type="component" value="Chromosome"/>
</dbReference>
<gene>
    <name evidence="3" type="ORF">FTW19_08315</name>
</gene>
<evidence type="ECO:0000313" key="4">
    <source>
        <dbReference type="Proteomes" id="UP000321820"/>
    </source>
</evidence>
<dbReference type="KEGG" id="talb:FTW19_08315"/>
<evidence type="ECO:0000313" key="3">
    <source>
        <dbReference type="EMBL" id="QEE27998.1"/>
    </source>
</evidence>
<reference evidence="3 4" key="1">
    <citation type="submission" date="2019-08" db="EMBL/GenBank/DDBJ databases">
        <title>Complete genome sequence of Terriglobus albidus strain ORNL.</title>
        <authorList>
            <person name="Podar M."/>
        </authorList>
    </citation>
    <scope>NUCLEOTIDE SEQUENCE [LARGE SCALE GENOMIC DNA]</scope>
    <source>
        <strain evidence="3 4">ORNL</strain>
    </source>
</reference>
<dbReference type="InterPro" id="IPR022385">
    <property type="entry name" value="Rhs_assc_core"/>
</dbReference>
<organism evidence="3 4">
    <name type="scientific">Terriglobus albidus</name>
    <dbReference type="NCBI Taxonomy" id="1592106"/>
    <lineage>
        <taxon>Bacteria</taxon>
        <taxon>Pseudomonadati</taxon>
        <taxon>Acidobacteriota</taxon>
        <taxon>Terriglobia</taxon>
        <taxon>Terriglobales</taxon>
        <taxon>Acidobacteriaceae</taxon>
        <taxon>Terriglobus</taxon>
    </lineage>
</organism>
<dbReference type="RefSeq" id="WP_147647188.1">
    <property type="nucleotide sequence ID" value="NZ_CP042806.1"/>
</dbReference>
<accession>A0A5B9E7E8</accession>
<dbReference type="PRINTS" id="PR00394">
    <property type="entry name" value="RHSPROTEIN"/>
</dbReference>
<dbReference type="EMBL" id="CP042806">
    <property type="protein sequence ID" value="QEE27998.1"/>
    <property type="molecule type" value="Genomic_DNA"/>
</dbReference>
<keyword evidence="4" id="KW-1185">Reference proteome</keyword>
<dbReference type="AlphaFoldDB" id="A0A5B9E7E8"/>